<sequence>QSCFRSLQSEREYYEARDQHDRAMSETRAVSSAPPSHLFQRPEMPGVDLTGSGGPVEAWFHLQNVTGLPHPTLPATASDDEVLSFLRSYDTYLQQGGTRTAFQCGGEALVQVGMGCGVLRESITNKETEAEALQQIYRTISPDKVSSVLIRLSSLRQGKRPLRQYIAE</sequence>
<dbReference type="Proteomes" id="UP000265618">
    <property type="component" value="Unassembled WGS sequence"/>
</dbReference>
<name>A0A391NY36_9EUKA</name>
<feature type="region of interest" description="Disordered" evidence="1">
    <location>
        <begin position="1"/>
        <end position="47"/>
    </location>
</feature>
<proteinExistence type="predicted"/>
<comment type="caution">
    <text evidence="2">The sequence shown here is derived from an EMBL/GenBank/DDBJ whole genome shotgun (WGS) entry which is preliminary data.</text>
</comment>
<keyword evidence="3" id="KW-1185">Reference proteome</keyword>
<feature type="non-terminal residue" evidence="2">
    <location>
        <position position="1"/>
    </location>
</feature>
<evidence type="ECO:0000313" key="2">
    <source>
        <dbReference type="EMBL" id="GCA65430.1"/>
    </source>
</evidence>
<dbReference type="AlphaFoldDB" id="A0A391NY36"/>
<feature type="non-terminal residue" evidence="2">
    <location>
        <position position="168"/>
    </location>
</feature>
<protein>
    <recommendedName>
        <fullName evidence="4">Retrotransposon gag domain-containing protein</fullName>
    </recommendedName>
</protein>
<evidence type="ECO:0000256" key="1">
    <source>
        <dbReference type="SAM" id="MobiDB-lite"/>
    </source>
</evidence>
<organism evidence="2 3">
    <name type="scientific">Kipferlia bialata</name>
    <dbReference type="NCBI Taxonomy" id="797122"/>
    <lineage>
        <taxon>Eukaryota</taxon>
        <taxon>Metamonada</taxon>
        <taxon>Carpediemonas-like organisms</taxon>
        <taxon>Kipferlia</taxon>
    </lineage>
</organism>
<evidence type="ECO:0008006" key="4">
    <source>
        <dbReference type="Google" id="ProtNLM"/>
    </source>
</evidence>
<feature type="compositionally biased region" description="Basic and acidic residues" evidence="1">
    <location>
        <begin position="8"/>
        <end position="25"/>
    </location>
</feature>
<reference evidence="2 3" key="1">
    <citation type="journal article" date="2018" name="PLoS ONE">
        <title>The draft genome of Kipferlia bialata reveals reductive genome evolution in fornicate parasites.</title>
        <authorList>
            <person name="Tanifuji G."/>
            <person name="Takabayashi S."/>
            <person name="Kume K."/>
            <person name="Takagi M."/>
            <person name="Nakayama T."/>
            <person name="Kamikawa R."/>
            <person name="Inagaki Y."/>
            <person name="Hashimoto T."/>
        </authorList>
    </citation>
    <scope>NUCLEOTIDE SEQUENCE [LARGE SCALE GENOMIC DNA]</scope>
    <source>
        <strain evidence="2">NY0173</strain>
    </source>
</reference>
<accession>A0A391NY36</accession>
<gene>
    <name evidence="2" type="ORF">KIPB_017117</name>
</gene>
<evidence type="ECO:0000313" key="3">
    <source>
        <dbReference type="Proteomes" id="UP000265618"/>
    </source>
</evidence>
<dbReference type="EMBL" id="BDIP01011121">
    <property type="protein sequence ID" value="GCA65430.1"/>
    <property type="molecule type" value="Genomic_DNA"/>
</dbReference>